<dbReference type="GO" id="GO:0004601">
    <property type="term" value="F:peroxidase activity"/>
    <property type="evidence" value="ECO:0007669"/>
    <property type="project" value="UniProtKB-KW"/>
</dbReference>
<keyword evidence="1" id="KW-0575">Peroxidase</keyword>
<dbReference type="PROSITE" id="PS50292">
    <property type="entry name" value="PEROXIDASE_3"/>
    <property type="match status" value="1"/>
</dbReference>
<name>A0A7R9E318_9NEOP</name>
<dbReference type="InterPro" id="IPR019791">
    <property type="entry name" value="Haem_peroxidase_animal"/>
</dbReference>
<dbReference type="PANTHER" id="PTHR11475:SF134">
    <property type="entry name" value="LD42267P"/>
    <property type="match status" value="1"/>
</dbReference>
<dbReference type="SUPFAM" id="SSF48113">
    <property type="entry name" value="Heme-dependent peroxidases"/>
    <property type="match status" value="1"/>
</dbReference>
<sequence length="273" mass="30658">MMSTDHRCTMMVSIDHRRTMMVSTDHRRTMMVSTDHRRTMMVSTDHRRTMMMSTDHRCTMMVSTDHRRTMMVSTDCNSDVMNLNPPDIHKYISLSVGSNVCAVPGVGSPRAMSVTGKPLPSPRLISVSVHPDTSKPHVRYSLMFMQFAQILDHDLTHTPVNKGFVGESILDCQPCDAMETVHPECFPIPVPEGDPYFPRVNISTGKPTCIPVTRSMPGQLTLAPDFTHLPGEGSLSILWVWGPSSFLLVPFHRRTQIRSPPLSYITLPLSQLL</sequence>
<reference evidence="2" key="1">
    <citation type="submission" date="2020-11" db="EMBL/GenBank/DDBJ databases">
        <authorList>
            <person name="Tran Van P."/>
        </authorList>
    </citation>
    <scope>NUCLEOTIDE SEQUENCE</scope>
</reference>
<dbReference type="EMBL" id="OB792909">
    <property type="protein sequence ID" value="CAD7425232.1"/>
    <property type="molecule type" value="Genomic_DNA"/>
</dbReference>
<keyword evidence="1" id="KW-0560">Oxidoreductase</keyword>
<evidence type="ECO:0000313" key="2">
    <source>
        <dbReference type="EMBL" id="CAD7425232.1"/>
    </source>
</evidence>
<proteinExistence type="predicted"/>
<dbReference type="AlphaFoldDB" id="A0A7R9E318"/>
<organism evidence="2">
    <name type="scientific">Timema monikensis</name>
    <dbReference type="NCBI Taxonomy" id="170555"/>
    <lineage>
        <taxon>Eukaryota</taxon>
        <taxon>Metazoa</taxon>
        <taxon>Ecdysozoa</taxon>
        <taxon>Arthropoda</taxon>
        <taxon>Hexapoda</taxon>
        <taxon>Insecta</taxon>
        <taxon>Pterygota</taxon>
        <taxon>Neoptera</taxon>
        <taxon>Polyneoptera</taxon>
        <taxon>Phasmatodea</taxon>
        <taxon>Timematodea</taxon>
        <taxon>Timematoidea</taxon>
        <taxon>Timematidae</taxon>
        <taxon>Timema</taxon>
    </lineage>
</organism>
<gene>
    <name evidence="2" type="ORF">TMSB3V08_LOCUS2148</name>
</gene>
<protein>
    <submittedName>
        <fullName evidence="2">Uncharacterized protein</fullName>
    </submittedName>
</protein>
<dbReference type="InterPro" id="IPR010255">
    <property type="entry name" value="Haem_peroxidase_sf"/>
</dbReference>
<dbReference type="GO" id="GO:0006979">
    <property type="term" value="P:response to oxidative stress"/>
    <property type="evidence" value="ECO:0007669"/>
    <property type="project" value="InterPro"/>
</dbReference>
<evidence type="ECO:0000256" key="1">
    <source>
        <dbReference type="ARBA" id="ARBA00022559"/>
    </source>
</evidence>
<dbReference type="GO" id="GO:0020037">
    <property type="term" value="F:heme binding"/>
    <property type="evidence" value="ECO:0007669"/>
    <property type="project" value="InterPro"/>
</dbReference>
<dbReference type="PANTHER" id="PTHR11475">
    <property type="entry name" value="OXIDASE/PEROXIDASE"/>
    <property type="match status" value="1"/>
</dbReference>
<dbReference type="Pfam" id="PF03098">
    <property type="entry name" value="An_peroxidase"/>
    <property type="match status" value="1"/>
</dbReference>
<dbReference type="InterPro" id="IPR037120">
    <property type="entry name" value="Haem_peroxidase_sf_animal"/>
</dbReference>
<accession>A0A7R9E318</accession>
<dbReference type="Gene3D" id="1.10.640.10">
    <property type="entry name" value="Haem peroxidase domain superfamily, animal type"/>
    <property type="match status" value="1"/>
</dbReference>